<dbReference type="RefSeq" id="WP_185801079.1">
    <property type="nucleotide sequence ID" value="NZ_JACJVJ010000002.1"/>
</dbReference>
<evidence type="ECO:0008006" key="4">
    <source>
        <dbReference type="Google" id="ProtNLM"/>
    </source>
</evidence>
<sequence length="128" mass="14132">MKTAEQRLADAKIEERLARSRWFDSVETAQARATPANIADEAFEQVKEHAARAAAQMGNAVRKRPGTLIAAGTAIGLLLFRRPIAKAVTKTLRSHREKRAETRAQAAKKPKGVRPRPDPTPKQISEEV</sequence>
<evidence type="ECO:0000256" key="1">
    <source>
        <dbReference type="SAM" id="MobiDB-lite"/>
    </source>
</evidence>
<evidence type="ECO:0000313" key="3">
    <source>
        <dbReference type="Proteomes" id="UP000564378"/>
    </source>
</evidence>
<protein>
    <recommendedName>
        <fullName evidence="4">DUF3618 domain-containing protein</fullName>
    </recommendedName>
</protein>
<accession>A0A842I1W5</accession>
<feature type="region of interest" description="Disordered" evidence="1">
    <location>
        <begin position="90"/>
        <end position="128"/>
    </location>
</feature>
<keyword evidence="3" id="KW-1185">Reference proteome</keyword>
<dbReference type="AlphaFoldDB" id="A0A842I1W5"/>
<evidence type="ECO:0000313" key="2">
    <source>
        <dbReference type="EMBL" id="MBC2777764.1"/>
    </source>
</evidence>
<dbReference type="EMBL" id="JACJVJ010000002">
    <property type="protein sequence ID" value="MBC2777764.1"/>
    <property type="molecule type" value="Genomic_DNA"/>
</dbReference>
<gene>
    <name evidence="2" type="ORF">H6P80_09030</name>
</gene>
<name>A0A842I1W5_9SPHN</name>
<dbReference type="Proteomes" id="UP000564378">
    <property type="component" value="Unassembled WGS sequence"/>
</dbReference>
<comment type="caution">
    <text evidence="2">The sequence shown here is derived from an EMBL/GenBank/DDBJ whole genome shotgun (WGS) entry which is preliminary data.</text>
</comment>
<reference evidence="2 3" key="1">
    <citation type="submission" date="2020-08" db="EMBL/GenBank/DDBJ databases">
        <title>Draft genome sequence of Parasphingopyxis sp. GrpM-11.</title>
        <authorList>
            <person name="Oh J."/>
            <person name="Roh D.-H."/>
        </authorList>
    </citation>
    <scope>NUCLEOTIDE SEQUENCE [LARGE SCALE GENOMIC DNA]</scope>
    <source>
        <strain evidence="2 3">GrpM-11</strain>
    </source>
</reference>
<proteinExistence type="predicted"/>
<organism evidence="2 3">
    <name type="scientific">Parasphingopyxis marina</name>
    <dbReference type="NCBI Taxonomy" id="2761622"/>
    <lineage>
        <taxon>Bacteria</taxon>
        <taxon>Pseudomonadati</taxon>
        <taxon>Pseudomonadota</taxon>
        <taxon>Alphaproteobacteria</taxon>
        <taxon>Sphingomonadales</taxon>
        <taxon>Sphingomonadaceae</taxon>
        <taxon>Parasphingopyxis</taxon>
    </lineage>
</organism>